<evidence type="ECO:0000256" key="1">
    <source>
        <dbReference type="ARBA" id="ARBA00022670"/>
    </source>
</evidence>
<comment type="similarity">
    <text evidence="6">Belongs to the peptidase M48 family.</text>
</comment>
<dbReference type="CDD" id="cd07326">
    <property type="entry name" value="M56_BlaR1_MecR1_like"/>
    <property type="match status" value="1"/>
</dbReference>
<evidence type="ECO:0000313" key="9">
    <source>
        <dbReference type="EMBL" id="TFB88156.1"/>
    </source>
</evidence>
<accession>A0ABY2IHN1</accession>
<evidence type="ECO:0000256" key="2">
    <source>
        <dbReference type="ARBA" id="ARBA00022723"/>
    </source>
</evidence>
<dbReference type="EMBL" id="SOFG01000009">
    <property type="protein sequence ID" value="TFB88156.1"/>
    <property type="molecule type" value="Genomic_DNA"/>
</dbReference>
<keyword evidence="4 6" id="KW-0862">Zinc</keyword>
<keyword evidence="1 6" id="KW-0645">Protease</keyword>
<reference evidence="9 10" key="1">
    <citation type="submission" date="2019-03" db="EMBL/GenBank/DDBJ databases">
        <title>Genomics of glacier-inhabiting Cryobacterium strains.</title>
        <authorList>
            <person name="Liu Q."/>
            <person name="Xin Y.-H."/>
        </authorList>
    </citation>
    <scope>NUCLEOTIDE SEQUENCE [LARGE SCALE GENOMIC DNA]</scope>
    <source>
        <strain evidence="9 10">MDB2-B</strain>
    </source>
</reference>
<feature type="domain" description="Peptidase M48" evidence="8">
    <location>
        <begin position="124"/>
        <end position="205"/>
    </location>
</feature>
<proteinExistence type="inferred from homology"/>
<dbReference type="InterPro" id="IPR001915">
    <property type="entry name" value="Peptidase_M48"/>
</dbReference>
<protein>
    <submittedName>
        <fullName evidence="9">M56 family peptidase</fullName>
    </submittedName>
</protein>
<comment type="caution">
    <text evidence="9">The sequence shown here is derived from an EMBL/GenBank/DDBJ whole genome shotgun (WGS) entry which is preliminary data.</text>
</comment>
<name>A0ABY2IHN1_9MICO</name>
<evidence type="ECO:0000256" key="6">
    <source>
        <dbReference type="RuleBase" id="RU003983"/>
    </source>
</evidence>
<comment type="cofactor">
    <cofactor evidence="6">
        <name>Zn(2+)</name>
        <dbReference type="ChEBI" id="CHEBI:29105"/>
    </cofactor>
    <text evidence="6">Binds 1 zinc ion per subunit.</text>
</comment>
<feature type="transmembrane region" description="Helical" evidence="7">
    <location>
        <begin position="92"/>
        <end position="114"/>
    </location>
</feature>
<keyword evidence="2" id="KW-0479">Metal-binding</keyword>
<dbReference type="RefSeq" id="WP_134533374.1">
    <property type="nucleotide sequence ID" value="NZ_SOFG01000009.1"/>
</dbReference>
<organism evidence="9 10">
    <name type="scientific">Cryobacterium algoricola</name>
    <dbReference type="NCBI Taxonomy" id="1259183"/>
    <lineage>
        <taxon>Bacteria</taxon>
        <taxon>Bacillati</taxon>
        <taxon>Actinomycetota</taxon>
        <taxon>Actinomycetes</taxon>
        <taxon>Micrococcales</taxon>
        <taxon>Microbacteriaceae</taxon>
        <taxon>Cryobacterium</taxon>
    </lineage>
</organism>
<feature type="transmembrane region" description="Helical" evidence="7">
    <location>
        <begin position="303"/>
        <end position="327"/>
    </location>
</feature>
<keyword evidence="7" id="KW-0472">Membrane</keyword>
<evidence type="ECO:0000313" key="10">
    <source>
        <dbReference type="Proteomes" id="UP000297608"/>
    </source>
</evidence>
<keyword evidence="7" id="KW-0812">Transmembrane</keyword>
<evidence type="ECO:0000256" key="5">
    <source>
        <dbReference type="ARBA" id="ARBA00023049"/>
    </source>
</evidence>
<evidence type="ECO:0000256" key="7">
    <source>
        <dbReference type="SAM" id="Phobius"/>
    </source>
</evidence>
<keyword evidence="5 6" id="KW-0482">Metalloprotease</keyword>
<evidence type="ECO:0000256" key="3">
    <source>
        <dbReference type="ARBA" id="ARBA00022801"/>
    </source>
</evidence>
<gene>
    <name evidence="9" type="ORF">E3O44_05615</name>
</gene>
<dbReference type="Proteomes" id="UP000297608">
    <property type="component" value="Unassembled WGS sequence"/>
</dbReference>
<keyword evidence="7" id="KW-1133">Transmembrane helix</keyword>
<evidence type="ECO:0000256" key="4">
    <source>
        <dbReference type="ARBA" id="ARBA00022833"/>
    </source>
</evidence>
<keyword evidence="3 6" id="KW-0378">Hydrolase</keyword>
<dbReference type="Gene3D" id="3.30.2010.10">
    <property type="entry name" value="Metalloproteases ('zincins'), catalytic domain"/>
    <property type="match status" value="1"/>
</dbReference>
<keyword evidence="10" id="KW-1185">Reference proteome</keyword>
<sequence>MLTTALCLGLLAIVLAWPVPVLLARAAWPAGSPGVALVLWQSIALAGGLAMIGALFVYGLIPFGANPVAGIRSLADHLVTGSIPAGTSLDHVLALCGALLLGGHLVLNLAVTIVHAERQQRRHLNLVRLLSEPLEGRPSTRVIDHAAPVAYCLPSVTHSATVLSRGLLRLLDAGQVLAVVAHEEAHLAQRHHLVLVAFKSWHNALPWFPIANRAENAVALLVEMLADDQARRAVGDHTLAAAIALVGSAGLDRAQLDRAQIDRVQGPHSPTEAADAAAFVARDRPVDLVTPRVRRLLTPPPRLSAAASVAVIGSAAALLVLPALLLAQA</sequence>
<feature type="transmembrane region" description="Helical" evidence="7">
    <location>
        <begin position="39"/>
        <end position="61"/>
    </location>
</feature>
<evidence type="ECO:0000259" key="8">
    <source>
        <dbReference type="Pfam" id="PF01435"/>
    </source>
</evidence>
<dbReference type="Pfam" id="PF01435">
    <property type="entry name" value="Peptidase_M48"/>
    <property type="match status" value="1"/>
</dbReference>